<keyword evidence="2" id="KW-1185">Reference proteome</keyword>
<comment type="caution">
    <text evidence="1">The sequence shown here is derived from an EMBL/GenBank/DDBJ whole genome shotgun (WGS) entry which is preliminary data.</text>
</comment>
<dbReference type="AlphaFoldDB" id="A0AAW2GF08"/>
<dbReference type="EMBL" id="JADYXP020000004">
    <property type="protein sequence ID" value="KAL0126158.1"/>
    <property type="molecule type" value="Genomic_DNA"/>
</dbReference>
<organism evidence="1 2">
    <name type="scientific">Cardiocondyla obscurior</name>
    <dbReference type="NCBI Taxonomy" id="286306"/>
    <lineage>
        <taxon>Eukaryota</taxon>
        <taxon>Metazoa</taxon>
        <taxon>Ecdysozoa</taxon>
        <taxon>Arthropoda</taxon>
        <taxon>Hexapoda</taxon>
        <taxon>Insecta</taxon>
        <taxon>Pterygota</taxon>
        <taxon>Neoptera</taxon>
        <taxon>Endopterygota</taxon>
        <taxon>Hymenoptera</taxon>
        <taxon>Apocrita</taxon>
        <taxon>Aculeata</taxon>
        <taxon>Formicoidea</taxon>
        <taxon>Formicidae</taxon>
        <taxon>Myrmicinae</taxon>
        <taxon>Cardiocondyla</taxon>
    </lineage>
</organism>
<gene>
    <name evidence="1" type="ORF">PUN28_004938</name>
</gene>
<evidence type="ECO:0000313" key="2">
    <source>
        <dbReference type="Proteomes" id="UP001430953"/>
    </source>
</evidence>
<name>A0AAW2GF08_9HYME</name>
<evidence type="ECO:0008006" key="3">
    <source>
        <dbReference type="Google" id="ProtNLM"/>
    </source>
</evidence>
<proteinExistence type="predicted"/>
<dbReference type="Proteomes" id="UP001430953">
    <property type="component" value="Unassembled WGS sequence"/>
</dbReference>
<sequence length="312" mass="32561">MQCILGASNPIIMAVRAFSLVVLFAFTTVVFGLPTTSAPAKNTHEEHTLSTELLPPPLNEKESHATIYVINLYAVKNGSDETGQDMFHNEIVESVPDILEPLVSVLLVVEDEENERTPQHPPVDLDEFAEVLEDQGFKVDKIDINSKAKVLKMKLEKAQAESVIDSALKGNEKKYRQKRTICLKCKKGGWGGGGGGWGGYPSGGEYYPGGGGDWGGYPSGGEHYPGGGYCPTCGGGGGYYPNGGGEGHRTAVVPVVVVPISGGHHGGHRGGYPHGGGCNRCGGGYGGGGYGGGSYSQSSASAQSSSGSWGKK</sequence>
<accession>A0AAW2GF08</accession>
<reference evidence="1 2" key="1">
    <citation type="submission" date="2023-03" db="EMBL/GenBank/DDBJ databases">
        <title>High recombination rates correlate with genetic variation in Cardiocondyla obscurior ants.</title>
        <authorList>
            <person name="Errbii M."/>
        </authorList>
    </citation>
    <scope>NUCLEOTIDE SEQUENCE [LARGE SCALE GENOMIC DNA]</scope>
    <source>
        <strain evidence="1">Alpha-2009</strain>
        <tissue evidence="1">Whole body</tissue>
    </source>
</reference>
<protein>
    <recommendedName>
        <fullName evidence="3">Glycine-rich protein</fullName>
    </recommendedName>
</protein>
<evidence type="ECO:0000313" key="1">
    <source>
        <dbReference type="EMBL" id="KAL0126158.1"/>
    </source>
</evidence>